<evidence type="ECO:0000313" key="6">
    <source>
        <dbReference type="EMBL" id="PIN15459.1"/>
    </source>
</evidence>
<dbReference type="InterPro" id="IPR007145">
    <property type="entry name" value="MAP65_Ase1_PRC1"/>
</dbReference>
<dbReference type="Pfam" id="PF03999">
    <property type="entry name" value="MAP65_ASE1"/>
    <property type="match status" value="1"/>
</dbReference>
<sequence>MLKRAEKARVIVNKIPAMVEALRSKAKAWEQERKVKFLYDGVGLISMIDQYCELKHLKEQERQRQRDQKKLQGQFIAEQEAIYGAKPSPSKSGKRNIRPSTGGASNKRFSLGGAMLQNALSDKSALSSRSLLKNNPVKRQTSSSHHHSNFTSHSSGKKNTAGGSVKQHSNNASNTGLSTMRKALSPLSSLSSNIISCNFQD</sequence>
<protein>
    <submittedName>
        <fullName evidence="6">Uncharacterized protein</fullName>
    </submittedName>
</protein>
<name>A0A2G9HD52_9LAMI</name>
<dbReference type="GO" id="GO:0005874">
    <property type="term" value="C:microtubule"/>
    <property type="evidence" value="ECO:0007669"/>
    <property type="project" value="UniProtKB-KW"/>
</dbReference>
<dbReference type="AlphaFoldDB" id="A0A2G9HD52"/>
<dbReference type="Gene3D" id="1.20.58.1520">
    <property type="match status" value="1"/>
</dbReference>
<keyword evidence="3" id="KW-0493">Microtubule</keyword>
<dbReference type="Proteomes" id="UP000231279">
    <property type="component" value="Unassembled WGS sequence"/>
</dbReference>
<feature type="compositionally biased region" description="Polar residues" evidence="5">
    <location>
        <begin position="157"/>
        <end position="177"/>
    </location>
</feature>
<comment type="caution">
    <text evidence="6">The sequence shown here is derived from an EMBL/GenBank/DDBJ whole genome shotgun (WGS) entry which is preliminary data.</text>
</comment>
<proteinExistence type="inferred from homology"/>
<comment type="subcellular location">
    <subcellularLocation>
        <location evidence="1">Cytoplasm</location>
        <location evidence="1">Cytoskeleton</location>
    </subcellularLocation>
</comment>
<reference evidence="7" key="1">
    <citation type="journal article" date="2018" name="Gigascience">
        <title>Genome assembly of the Pink Ipe (Handroanthus impetiginosus, Bignoniaceae), a highly valued, ecologically keystone Neotropical timber forest tree.</title>
        <authorList>
            <person name="Silva-Junior O.B."/>
            <person name="Grattapaglia D."/>
            <person name="Novaes E."/>
            <person name="Collevatti R.G."/>
        </authorList>
    </citation>
    <scope>NUCLEOTIDE SEQUENCE [LARGE SCALE GENOMIC DNA]</scope>
    <source>
        <strain evidence="7">cv. UFG-1</strain>
    </source>
</reference>
<evidence type="ECO:0000256" key="5">
    <source>
        <dbReference type="SAM" id="MobiDB-lite"/>
    </source>
</evidence>
<accession>A0A2G9HD52</accession>
<dbReference type="GO" id="GO:0008017">
    <property type="term" value="F:microtubule binding"/>
    <property type="evidence" value="ECO:0007669"/>
    <property type="project" value="InterPro"/>
</dbReference>
<dbReference type="OrthoDB" id="1720650at2759"/>
<dbReference type="STRING" id="429701.A0A2G9HD52"/>
<evidence type="ECO:0000256" key="3">
    <source>
        <dbReference type="ARBA" id="ARBA00022701"/>
    </source>
</evidence>
<keyword evidence="4" id="KW-0206">Cytoskeleton</keyword>
<dbReference type="GO" id="GO:0005819">
    <property type="term" value="C:spindle"/>
    <property type="evidence" value="ECO:0007669"/>
    <property type="project" value="TreeGrafter"/>
</dbReference>
<feature type="region of interest" description="Disordered" evidence="5">
    <location>
        <begin position="79"/>
        <end position="109"/>
    </location>
</feature>
<dbReference type="PANTHER" id="PTHR19321:SF7">
    <property type="entry name" value="65-KDA MICROTUBULE-ASSOCIATED PROTEIN 3"/>
    <property type="match status" value="1"/>
</dbReference>
<feature type="compositionally biased region" description="Polar residues" evidence="5">
    <location>
        <begin position="98"/>
        <end position="108"/>
    </location>
</feature>
<evidence type="ECO:0000256" key="2">
    <source>
        <dbReference type="ARBA" id="ARBA00006187"/>
    </source>
</evidence>
<gene>
    <name evidence="6" type="ORF">CDL12_11894</name>
</gene>
<dbReference type="GO" id="GO:0005737">
    <property type="term" value="C:cytoplasm"/>
    <property type="evidence" value="ECO:0007669"/>
    <property type="project" value="TreeGrafter"/>
</dbReference>
<evidence type="ECO:0000313" key="7">
    <source>
        <dbReference type="Proteomes" id="UP000231279"/>
    </source>
</evidence>
<dbReference type="PANTHER" id="PTHR19321">
    <property type="entry name" value="PROTEIN REGULATOR OF CYTOKINESIS 1 PRC1-RELATED"/>
    <property type="match status" value="1"/>
</dbReference>
<feature type="region of interest" description="Disordered" evidence="5">
    <location>
        <begin position="135"/>
        <end position="177"/>
    </location>
</feature>
<evidence type="ECO:0000256" key="4">
    <source>
        <dbReference type="ARBA" id="ARBA00023212"/>
    </source>
</evidence>
<dbReference type="GO" id="GO:0000226">
    <property type="term" value="P:microtubule cytoskeleton organization"/>
    <property type="evidence" value="ECO:0007669"/>
    <property type="project" value="InterPro"/>
</dbReference>
<comment type="similarity">
    <text evidence="2">Belongs to the MAP65/ASE1 family.</text>
</comment>
<evidence type="ECO:0000256" key="1">
    <source>
        <dbReference type="ARBA" id="ARBA00004245"/>
    </source>
</evidence>
<dbReference type="EMBL" id="NKXS01002066">
    <property type="protein sequence ID" value="PIN15459.1"/>
    <property type="molecule type" value="Genomic_DNA"/>
</dbReference>
<keyword evidence="4" id="KW-0963">Cytoplasm</keyword>
<keyword evidence="7" id="KW-1185">Reference proteome</keyword>
<organism evidence="6 7">
    <name type="scientific">Handroanthus impetiginosus</name>
    <dbReference type="NCBI Taxonomy" id="429701"/>
    <lineage>
        <taxon>Eukaryota</taxon>
        <taxon>Viridiplantae</taxon>
        <taxon>Streptophyta</taxon>
        <taxon>Embryophyta</taxon>
        <taxon>Tracheophyta</taxon>
        <taxon>Spermatophyta</taxon>
        <taxon>Magnoliopsida</taxon>
        <taxon>eudicotyledons</taxon>
        <taxon>Gunneridae</taxon>
        <taxon>Pentapetalae</taxon>
        <taxon>asterids</taxon>
        <taxon>lamiids</taxon>
        <taxon>Lamiales</taxon>
        <taxon>Bignoniaceae</taxon>
        <taxon>Crescentiina</taxon>
        <taxon>Tabebuia alliance</taxon>
        <taxon>Handroanthus</taxon>
    </lineage>
</organism>